<proteinExistence type="predicted"/>
<organism evidence="2 3">
    <name type="scientific">Paraburkholderia sprentiae WSM5005</name>
    <dbReference type="NCBI Taxonomy" id="754502"/>
    <lineage>
        <taxon>Bacteria</taxon>
        <taxon>Pseudomonadati</taxon>
        <taxon>Pseudomonadota</taxon>
        <taxon>Betaproteobacteria</taxon>
        <taxon>Burkholderiales</taxon>
        <taxon>Burkholderiaceae</taxon>
        <taxon>Paraburkholderia</taxon>
    </lineage>
</organism>
<dbReference type="STRING" id="754502.BJG93_25090"/>
<dbReference type="InterPro" id="IPR029058">
    <property type="entry name" value="AB_hydrolase_fold"/>
</dbReference>
<protein>
    <submittedName>
        <fullName evidence="2">Prolyl oligopeptidase family serine peptidase</fullName>
    </submittedName>
</protein>
<accession>A0A1I9YQW3</accession>
<evidence type="ECO:0000259" key="1">
    <source>
        <dbReference type="Pfam" id="PF00326"/>
    </source>
</evidence>
<name>A0A1I9YQW3_9BURK</name>
<dbReference type="OrthoDB" id="9812921at2"/>
<dbReference type="AlphaFoldDB" id="A0A1I9YQW3"/>
<dbReference type="KEGG" id="pspw:BJG93_25090"/>
<dbReference type="Pfam" id="PF00326">
    <property type="entry name" value="Peptidase_S9"/>
    <property type="match status" value="1"/>
</dbReference>
<dbReference type="PANTHER" id="PTHR22946">
    <property type="entry name" value="DIENELACTONE HYDROLASE DOMAIN-CONTAINING PROTEIN-RELATED"/>
    <property type="match status" value="1"/>
</dbReference>
<dbReference type="GO" id="GO:0008236">
    <property type="term" value="F:serine-type peptidase activity"/>
    <property type="evidence" value="ECO:0007669"/>
    <property type="project" value="InterPro"/>
</dbReference>
<sequence length="386" mass="43327">MFRYFPTNYVWNLSVDLAIEMGARIGEIEAMCAPLQEAAKQADAEGTRAFRQVWSSMADRLCDLANEDEARGRLLSAGEKLRRAAIYLITCERLQAHGAPARVDLYRRSLDTFAKGVKLLAEDCERVTIPYGNGHLSGLLVKAKDAGARSPLLVQVNGLDSTKEMKYLVGLPAWLAARGVSSLIVDQPGTGEALRLDGLHAVYNSEVWASRIVDWLETRDDIDHKRIGMEGVSLGGYYCPRAVAFEPRFACGVVWGANHDWRDVQKRRLQREGNFPVPHYWDHVRWVWGAKDVEEFMEIAENVHLDGVLDRIKVPFLVTHGEKDSQIPVAWAHRTYEQLVNSPKRELKVFTDREGGVQHSSFDNSINAGHYIADWVAETLGGRTAL</sequence>
<dbReference type="GO" id="GO:0006508">
    <property type="term" value="P:proteolysis"/>
    <property type="evidence" value="ECO:0007669"/>
    <property type="project" value="InterPro"/>
</dbReference>
<dbReference type="SUPFAM" id="SSF53474">
    <property type="entry name" value="alpha/beta-Hydrolases"/>
    <property type="match status" value="1"/>
</dbReference>
<evidence type="ECO:0000313" key="2">
    <source>
        <dbReference type="EMBL" id="APA88602.1"/>
    </source>
</evidence>
<dbReference type="Proteomes" id="UP000179860">
    <property type="component" value="Chromosome 2"/>
</dbReference>
<reference evidence="2" key="1">
    <citation type="submission" date="2016-09" db="EMBL/GenBank/DDBJ databases">
        <title>The Complete Genome of Burkholderia sprentiae wsm5005.</title>
        <authorList>
            <person name="De Meyer S."/>
            <person name="Wang P."/>
            <person name="Terpolilli J."/>
        </authorList>
    </citation>
    <scope>NUCLEOTIDE SEQUENCE [LARGE SCALE GENOMIC DNA]</scope>
    <source>
        <strain evidence="2">WSM5005</strain>
    </source>
</reference>
<dbReference type="Gene3D" id="3.40.50.1820">
    <property type="entry name" value="alpha/beta hydrolase"/>
    <property type="match status" value="1"/>
</dbReference>
<dbReference type="EMBL" id="CP017562">
    <property type="protein sequence ID" value="APA88602.1"/>
    <property type="molecule type" value="Genomic_DNA"/>
</dbReference>
<feature type="domain" description="Peptidase S9 prolyl oligopeptidase catalytic" evidence="1">
    <location>
        <begin position="211"/>
        <end position="381"/>
    </location>
</feature>
<dbReference type="InterPro" id="IPR050261">
    <property type="entry name" value="FrsA_esterase"/>
</dbReference>
<evidence type="ECO:0000313" key="3">
    <source>
        <dbReference type="Proteomes" id="UP000179860"/>
    </source>
</evidence>
<dbReference type="PANTHER" id="PTHR22946:SF12">
    <property type="entry name" value="CONIDIAL PIGMENT BIOSYNTHESIS PROTEIN AYG1 (AFU_ORTHOLOGUE AFUA_2G17550)"/>
    <property type="match status" value="1"/>
</dbReference>
<keyword evidence="3" id="KW-1185">Reference proteome</keyword>
<dbReference type="RefSeq" id="WP_027196091.1">
    <property type="nucleotide sequence ID" value="NZ_CP017562.2"/>
</dbReference>
<reference evidence="2" key="2">
    <citation type="submission" date="2021-06" db="EMBL/GenBank/DDBJ databases">
        <authorList>
            <person name="Rogers T.H."/>
            <person name="Ramsay J.P."/>
            <person name="Wang P."/>
            <person name="Terpolilli J."/>
        </authorList>
    </citation>
    <scope>NUCLEOTIDE SEQUENCE [LARGE SCALE GENOMIC DNA]</scope>
    <source>
        <strain evidence="2">WSM5005</strain>
    </source>
</reference>
<gene>
    <name evidence="2" type="ORF">BJG93_25090</name>
</gene>
<dbReference type="InterPro" id="IPR001375">
    <property type="entry name" value="Peptidase_S9_cat"/>
</dbReference>